<dbReference type="Pfam" id="PF00486">
    <property type="entry name" value="Trans_reg_C"/>
    <property type="match status" value="1"/>
</dbReference>
<dbReference type="EMBL" id="CAEZYY010000006">
    <property type="protein sequence ID" value="CAB4746066.1"/>
    <property type="molecule type" value="Genomic_DNA"/>
</dbReference>
<dbReference type="Gene3D" id="3.40.50.2300">
    <property type="match status" value="1"/>
</dbReference>
<dbReference type="InterPro" id="IPR039420">
    <property type="entry name" value="WalR-like"/>
</dbReference>
<dbReference type="InterPro" id="IPR016032">
    <property type="entry name" value="Sig_transdc_resp-reg_C-effctor"/>
</dbReference>
<accession>A0A6J6PE65</accession>
<dbReference type="AlphaFoldDB" id="A0A6J6PE65"/>
<feature type="domain" description="OmpR/PhoB-type" evidence="6">
    <location>
        <begin position="137"/>
        <end position="234"/>
    </location>
</feature>
<evidence type="ECO:0000256" key="4">
    <source>
        <dbReference type="ARBA" id="ARBA00023163"/>
    </source>
</evidence>
<reference evidence="7" key="1">
    <citation type="submission" date="2020-05" db="EMBL/GenBank/DDBJ databases">
        <authorList>
            <person name="Chiriac C."/>
            <person name="Salcher M."/>
            <person name="Ghai R."/>
            <person name="Kavagutti S V."/>
        </authorList>
    </citation>
    <scope>NUCLEOTIDE SEQUENCE</scope>
</reference>
<dbReference type="GO" id="GO:0000156">
    <property type="term" value="F:phosphorelay response regulator activity"/>
    <property type="evidence" value="ECO:0007669"/>
    <property type="project" value="TreeGrafter"/>
</dbReference>
<dbReference type="InterPro" id="IPR036388">
    <property type="entry name" value="WH-like_DNA-bd_sf"/>
</dbReference>
<feature type="domain" description="Response regulatory" evidence="5">
    <location>
        <begin position="14"/>
        <end position="128"/>
    </location>
</feature>
<protein>
    <submittedName>
        <fullName evidence="7">Unannotated protein</fullName>
    </submittedName>
</protein>
<dbReference type="GO" id="GO:0000976">
    <property type="term" value="F:transcription cis-regulatory region binding"/>
    <property type="evidence" value="ECO:0007669"/>
    <property type="project" value="TreeGrafter"/>
</dbReference>
<dbReference type="Pfam" id="PF00072">
    <property type="entry name" value="Response_reg"/>
    <property type="match status" value="1"/>
</dbReference>
<dbReference type="Gene3D" id="6.10.250.690">
    <property type="match status" value="1"/>
</dbReference>
<dbReference type="CDD" id="cd00383">
    <property type="entry name" value="trans_reg_C"/>
    <property type="match status" value="1"/>
</dbReference>
<keyword evidence="4" id="KW-0804">Transcription</keyword>
<evidence type="ECO:0000256" key="3">
    <source>
        <dbReference type="ARBA" id="ARBA00023125"/>
    </source>
</evidence>
<evidence type="ECO:0000259" key="5">
    <source>
        <dbReference type="PROSITE" id="PS50110"/>
    </source>
</evidence>
<gene>
    <name evidence="7" type="ORF">UFOPK2602_00241</name>
    <name evidence="8" type="ORF">UFOPK2806_00714</name>
    <name evidence="9" type="ORF">UFOPK4306_01529</name>
</gene>
<evidence type="ECO:0000256" key="1">
    <source>
        <dbReference type="ARBA" id="ARBA00022553"/>
    </source>
</evidence>
<dbReference type="PANTHER" id="PTHR48111:SF28">
    <property type="entry name" value="TRANSCRIPTIONAL REGULATORY PROTEIN TCRX-RELATED"/>
    <property type="match status" value="1"/>
</dbReference>
<keyword evidence="2" id="KW-0805">Transcription regulation</keyword>
<dbReference type="PANTHER" id="PTHR48111">
    <property type="entry name" value="REGULATOR OF RPOS"/>
    <property type="match status" value="1"/>
</dbReference>
<evidence type="ECO:0000313" key="7">
    <source>
        <dbReference type="EMBL" id="CAB4695035.1"/>
    </source>
</evidence>
<dbReference type="InterPro" id="IPR001867">
    <property type="entry name" value="OmpR/PhoB-type_DNA-bd"/>
</dbReference>
<evidence type="ECO:0000313" key="9">
    <source>
        <dbReference type="EMBL" id="CAB5065166.1"/>
    </source>
</evidence>
<dbReference type="GO" id="GO:0032993">
    <property type="term" value="C:protein-DNA complex"/>
    <property type="evidence" value="ECO:0007669"/>
    <property type="project" value="TreeGrafter"/>
</dbReference>
<dbReference type="SUPFAM" id="SSF46894">
    <property type="entry name" value="C-terminal effector domain of the bipartite response regulators"/>
    <property type="match status" value="1"/>
</dbReference>
<organism evidence="7">
    <name type="scientific">freshwater metagenome</name>
    <dbReference type="NCBI Taxonomy" id="449393"/>
    <lineage>
        <taxon>unclassified sequences</taxon>
        <taxon>metagenomes</taxon>
        <taxon>ecological metagenomes</taxon>
    </lineage>
</organism>
<dbReference type="GO" id="GO:0006355">
    <property type="term" value="P:regulation of DNA-templated transcription"/>
    <property type="evidence" value="ECO:0007669"/>
    <property type="project" value="InterPro"/>
</dbReference>
<evidence type="ECO:0000313" key="8">
    <source>
        <dbReference type="EMBL" id="CAB4746066.1"/>
    </source>
</evidence>
<evidence type="ECO:0000256" key="2">
    <source>
        <dbReference type="ARBA" id="ARBA00023015"/>
    </source>
</evidence>
<proteinExistence type="predicted"/>
<dbReference type="PROSITE" id="PS50110">
    <property type="entry name" value="RESPONSE_REGULATORY"/>
    <property type="match status" value="1"/>
</dbReference>
<dbReference type="SMART" id="SM00448">
    <property type="entry name" value="REC"/>
    <property type="match status" value="1"/>
</dbReference>
<dbReference type="SMART" id="SM00862">
    <property type="entry name" value="Trans_reg_C"/>
    <property type="match status" value="1"/>
</dbReference>
<dbReference type="SUPFAM" id="SSF52172">
    <property type="entry name" value="CheY-like"/>
    <property type="match status" value="1"/>
</dbReference>
<dbReference type="EMBL" id="CAFBQP010000058">
    <property type="protein sequence ID" value="CAB5065166.1"/>
    <property type="molecule type" value="Genomic_DNA"/>
</dbReference>
<keyword evidence="3" id="KW-0238">DNA-binding</keyword>
<dbReference type="PROSITE" id="PS51755">
    <property type="entry name" value="OMPR_PHOB"/>
    <property type="match status" value="1"/>
</dbReference>
<dbReference type="FunFam" id="1.10.10.10:FF:000005">
    <property type="entry name" value="Two-component system response regulator"/>
    <property type="match status" value="1"/>
</dbReference>
<name>A0A6J6PE65_9ZZZZ</name>
<dbReference type="EMBL" id="CAEZXX010000008">
    <property type="protein sequence ID" value="CAB4695035.1"/>
    <property type="molecule type" value="Genomic_DNA"/>
</dbReference>
<dbReference type="InterPro" id="IPR001789">
    <property type="entry name" value="Sig_transdc_resp-reg_receiver"/>
</dbReference>
<keyword evidence="1" id="KW-0597">Phosphoprotein</keyword>
<dbReference type="GO" id="GO:0005829">
    <property type="term" value="C:cytosol"/>
    <property type="evidence" value="ECO:0007669"/>
    <property type="project" value="TreeGrafter"/>
</dbReference>
<sequence>MSDNGNRMSDRAPRILVVDDEENISFLVESALRLVGMQTQCAATGRDAIAAATSFQPDVIVLDVMLADLNGFDVLRRLRDSGQLMPVIFLSARDSTDDRVQGLTIGGDDYMVKPFAVAELVARVQLALRRAGMGTGPKTLRCADLELDDDAHRVTRAGQAVKLSATEFKLLRYLLTNTGRVLTRAQILDHVWDYDFGGESSVIETFMSYLRRKVDFVEPKLIHTIRGVGYCLRDEG</sequence>
<evidence type="ECO:0000259" key="6">
    <source>
        <dbReference type="PROSITE" id="PS51755"/>
    </source>
</evidence>
<dbReference type="InterPro" id="IPR011006">
    <property type="entry name" value="CheY-like_superfamily"/>
</dbReference>
<dbReference type="Gene3D" id="1.10.10.10">
    <property type="entry name" value="Winged helix-like DNA-binding domain superfamily/Winged helix DNA-binding domain"/>
    <property type="match status" value="1"/>
</dbReference>